<feature type="signal peptide" evidence="1">
    <location>
        <begin position="1"/>
        <end position="19"/>
    </location>
</feature>
<accession>A0A814MSI2</accession>
<dbReference type="EMBL" id="CAJNOR010001135">
    <property type="protein sequence ID" value="CAF1082927.1"/>
    <property type="molecule type" value="Genomic_DNA"/>
</dbReference>
<evidence type="ECO:0000256" key="1">
    <source>
        <dbReference type="SAM" id="SignalP"/>
    </source>
</evidence>
<name>A0A814MSI2_ADIRI</name>
<dbReference type="AlphaFoldDB" id="A0A814MSI2"/>
<feature type="non-terminal residue" evidence="2">
    <location>
        <position position="168"/>
    </location>
</feature>
<gene>
    <name evidence="2" type="ORF">XAT740_LOCUS17422</name>
</gene>
<keyword evidence="1" id="KW-0732">Signal</keyword>
<keyword evidence="3" id="KW-1185">Reference proteome</keyword>
<comment type="caution">
    <text evidence="2">The sequence shown here is derived from an EMBL/GenBank/DDBJ whole genome shotgun (WGS) entry which is preliminary data.</text>
</comment>
<proteinExistence type="predicted"/>
<protein>
    <submittedName>
        <fullName evidence="2">Uncharacterized protein</fullName>
    </submittedName>
</protein>
<organism evidence="2 3">
    <name type="scientific">Adineta ricciae</name>
    <name type="common">Rotifer</name>
    <dbReference type="NCBI Taxonomy" id="249248"/>
    <lineage>
        <taxon>Eukaryota</taxon>
        <taxon>Metazoa</taxon>
        <taxon>Spiralia</taxon>
        <taxon>Gnathifera</taxon>
        <taxon>Rotifera</taxon>
        <taxon>Eurotatoria</taxon>
        <taxon>Bdelloidea</taxon>
        <taxon>Adinetida</taxon>
        <taxon>Adinetidae</taxon>
        <taxon>Adineta</taxon>
    </lineage>
</organism>
<sequence>MMIRVQLIVLLALPLIALGQKHGTCTARNGRKGECISTSSCKTLGGTSDPANLCPGDQTIQCCTYRTCTNSKGVGGQCQPTSTCSGSSDPANLCPGGNNIQCCTTGSAPTGGPGPSKPVNTMLTGLADILRGAGLNVVEVAGWRTRGHGVMSSVKGIVVHHTAGPASG</sequence>
<evidence type="ECO:0000313" key="3">
    <source>
        <dbReference type="Proteomes" id="UP000663828"/>
    </source>
</evidence>
<evidence type="ECO:0000313" key="2">
    <source>
        <dbReference type="EMBL" id="CAF1082927.1"/>
    </source>
</evidence>
<reference evidence="2" key="1">
    <citation type="submission" date="2021-02" db="EMBL/GenBank/DDBJ databases">
        <authorList>
            <person name="Nowell W R."/>
        </authorList>
    </citation>
    <scope>NUCLEOTIDE SEQUENCE</scope>
</reference>
<feature type="chain" id="PRO_5032680693" evidence="1">
    <location>
        <begin position="20"/>
        <end position="168"/>
    </location>
</feature>
<dbReference type="Proteomes" id="UP000663828">
    <property type="component" value="Unassembled WGS sequence"/>
</dbReference>